<dbReference type="PANTHER" id="PTHR43798">
    <property type="entry name" value="MONOACYLGLYCEROL LIPASE"/>
    <property type="match status" value="1"/>
</dbReference>
<evidence type="ECO:0000313" key="3">
    <source>
        <dbReference type="EMBL" id="KIX13038.1"/>
    </source>
</evidence>
<dbReference type="InParanoid" id="A0A0D2HR99"/>
<feature type="domain" description="AB hydrolase-1" evidence="2">
    <location>
        <begin position="57"/>
        <end position="188"/>
    </location>
</feature>
<proteinExistence type="predicted"/>
<sequence>MAFNLKRVFLAVLFLIALASHSAFAQSSSCRETAQWQYASLDGSKVYYQLIGETGQAVVFVHGWSCDSSFWRKQIPPLAKGRRLVLVDLIGHGKSDKPKLEYDLALFAESVKAVVDHARLDRVVLVVHSMGLGVAREFIRQCPGRVEGLVIADGAYIRIPQDPKEREKQKVQCAALTDMFRKQPFKRGVQIFVKGLLDKKTPVDVAQEVTEKISSTEPRVAVSAMANFCNPHFWTEEPMGVPTLAIYADSPDMPQDNRHYLETLFSDFEYHLWQGVGHFPMLEKPVKFNSLLDGFLKRLENRPKRVKEK</sequence>
<dbReference type="AlphaFoldDB" id="A0A0D2HR99"/>
<protein>
    <recommendedName>
        <fullName evidence="2">AB hydrolase-1 domain-containing protein</fullName>
    </recommendedName>
</protein>
<evidence type="ECO:0000259" key="2">
    <source>
        <dbReference type="Pfam" id="PF00561"/>
    </source>
</evidence>
<keyword evidence="4" id="KW-1185">Reference proteome</keyword>
<dbReference type="Pfam" id="PF00561">
    <property type="entry name" value="Abhydrolase_1"/>
    <property type="match status" value="1"/>
</dbReference>
<comment type="caution">
    <text evidence="3">The sequence shown here is derived from an EMBL/GenBank/DDBJ whole genome shotgun (WGS) entry which is preliminary data.</text>
</comment>
<dbReference type="Gene3D" id="3.40.50.1820">
    <property type="entry name" value="alpha/beta hydrolase"/>
    <property type="match status" value="1"/>
</dbReference>
<evidence type="ECO:0000256" key="1">
    <source>
        <dbReference type="SAM" id="SignalP"/>
    </source>
</evidence>
<organism evidence="3 4">
    <name type="scientific">Dethiosulfatarculus sandiegensis</name>
    <dbReference type="NCBI Taxonomy" id="1429043"/>
    <lineage>
        <taxon>Bacteria</taxon>
        <taxon>Pseudomonadati</taxon>
        <taxon>Thermodesulfobacteriota</taxon>
        <taxon>Desulfarculia</taxon>
        <taxon>Desulfarculales</taxon>
        <taxon>Desulfarculaceae</taxon>
        <taxon>Dethiosulfatarculus</taxon>
    </lineage>
</organism>
<feature type="chain" id="PRO_5002243509" description="AB hydrolase-1 domain-containing protein" evidence="1">
    <location>
        <begin position="26"/>
        <end position="309"/>
    </location>
</feature>
<dbReference type="SUPFAM" id="SSF53474">
    <property type="entry name" value="alpha/beta-Hydrolases"/>
    <property type="match status" value="1"/>
</dbReference>
<dbReference type="EMBL" id="AZAC01000019">
    <property type="protein sequence ID" value="KIX13038.1"/>
    <property type="molecule type" value="Genomic_DNA"/>
</dbReference>
<dbReference type="Proteomes" id="UP000032233">
    <property type="component" value="Unassembled WGS sequence"/>
</dbReference>
<gene>
    <name evidence="3" type="ORF">X474_15855</name>
</gene>
<keyword evidence="1" id="KW-0732">Signal</keyword>
<dbReference type="InterPro" id="IPR029058">
    <property type="entry name" value="AB_hydrolase_fold"/>
</dbReference>
<dbReference type="PATRIC" id="fig|1429043.3.peg.3352"/>
<name>A0A0D2HR99_9BACT</name>
<dbReference type="InterPro" id="IPR000073">
    <property type="entry name" value="AB_hydrolase_1"/>
</dbReference>
<evidence type="ECO:0000313" key="4">
    <source>
        <dbReference type="Proteomes" id="UP000032233"/>
    </source>
</evidence>
<reference evidence="3 4" key="1">
    <citation type="submission" date="2013-11" db="EMBL/GenBank/DDBJ databases">
        <title>Metagenomic analysis of a methanogenic consortium involved in long chain n-alkane degradation.</title>
        <authorList>
            <person name="Davidova I.A."/>
            <person name="Callaghan A.V."/>
            <person name="Wawrik B."/>
            <person name="Pruitt S."/>
            <person name="Marks C."/>
            <person name="Duncan K.E."/>
            <person name="Suflita J.M."/>
        </authorList>
    </citation>
    <scope>NUCLEOTIDE SEQUENCE [LARGE SCALE GENOMIC DNA]</scope>
    <source>
        <strain evidence="3 4">SPR</strain>
    </source>
</reference>
<dbReference type="STRING" id="1429043.X474_15855"/>
<accession>A0A0D2HR99</accession>
<dbReference type="InterPro" id="IPR050266">
    <property type="entry name" value="AB_hydrolase_sf"/>
</dbReference>
<feature type="signal peptide" evidence="1">
    <location>
        <begin position="1"/>
        <end position="25"/>
    </location>
</feature>